<dbReference type="AlphaFoldDB" id="N0E4Q1"/>
<dbReference type="HOGENOM" id="CLU_1634568_0_0_11"/>
<name>N0E4Q1_9MICO</name>
<dbReference type="Proteomes" id="UP000013167">
    <property type="component" value="Unassembled WGS sequence"/>
</dbReference>
<dbReference type="OrthoDB" id="9785415at2"/>
<dbReference type="Gene3D" id="3.30.470.20">
    <property type="entry name" value="ATP-grasp fold, B domain"/>
    <property type="match status" value="1"/>
</dbReference>
<evidence type="ECO:0000259" key="1">
    <source>
        <dbReference type="Pfam" id="PF02955"/>
    </source>
</evidence>
<dbReference type="RefSeq" id="WP_010849905.1">
    <property type="nucleotide sequence ID" value="NZ_HF570956.1"/>
</dbReference>
<accession>N0E4Q1</accession>
<protein>
    <recommendedName>
        <fullName evidence="1">Prokaryotic glutathione synthetase ATP-binding domain-containing protein</fullName>
    </recommendedName>
</protein>
<dbReference type="STRING" id="1193181.BN10_480028"/>
<evidence type="ECO:0000313" key="3">
    <source>
        <dbReference type="Proteomes" id="UP000013167"/>
    </source>
</evidence>
<dbReference type="eggNOG" id="COG0189">
    <property type="taxonomic scope" value="Bacteria"/>
</dbReference>
<sequence length="162" mass="17614">MEHQAVVEFVGPWTGPLVATSVHAGHDLRPEIAAAMTLPEADRFREEDPFTDLIASAVESRMDVRSNMSVGGKAAKARVTDDMLHMVDVVRPKLVADGMFLVGLDIVGDKLMEINVFSPGGLGSAQSLVEVDFAPIIIEELERKVRIRKHNPGLDNRSLATS</sequence>
<comment type="caution">
    <text evidence="2">The sequence shown here is derived from an EMBL/GenBank/DDBJ whole genome shotgun (WGS) entry which is preliminary data.</text>
</comment>
<dbReference type="eggNOG" id="COG3741">
    <property type="taxonomic scope" value="Bacteria"/>
</dbReference>
<proteinExistence type="predicted"/>
<evidence type="ECO:0000313" key="2">
    <source>
        <dbReference type="EMBL" id="CCH70029.1"/>
    </source>
</evidence>
<dbReference type="EMBL" id="CAIZ01000117">
    <property type="protein sequence ID" value="CCH70029.1"/>
    <property type="molecule type" value="Genomic_DNA"/>
</dbReference>
<dbReference type="GO" id="GO:0004363">
    <property type="term" value="F:glutathione synthase activity"/>
    <property type="evidence" value="ECO:0007669"/>
    <property type="project" value="InterPro"/>
</dbReference>
<feature type="domain" description="Prokaryotic glutathione synthetase ATP-binding" evidence="1">
    <location>
        <begin position="58"/>
        <end position="125"/>
    </location>
</feature>
<organism evidence="2 3">
    <name type="scientific">Phycicoccus elongatus Lp2</name>
    <dbReference type="NCBI Taxonomy" id="1193181"/>
    <lineage>
        <taxon>Bacteria</taxon>
        <taxon>Bacillati</taxon>
        <taxon>Actinomycetota</taxon>
        <taxon>Actinomycetes</taxon>
        <taxon>Micrococcales</taxon>
        <taxon>Intrasporangiaceae</taxon>
        <taxon>Phycicoccus</taxon>
    </lineage>
</organism>
<dbReference type="SUPFAM" id="SSF56059">
    <property type="entry name" value="Glutathione synthetase ATP-binding domain-like"/>
    <property type="match status" value="1"/>
</dbReference>
<reference evidence="2 3" key="1">
    <citation type="journal article" date="2013" name="ISME J.">
        <title>A metabolic model for members of the genus Tetrasphaera involved in enhanced biological phosphorus removal.</title>
        <authorList>
            <person name="Kristiansen R."/>
            <person name="Nguyen H.T.T."/>
            <person name="Saunders A.M."/>
            <person name="Nielsen J.L."/>
            <person name="Wimmer R."/>
            <person name="Le V.Q."/>
            <person name="McIlroy S.J."/>
            <person name="Petrovski S."/>
            <person name="Seviour R.J."/>
            <person name="Calteau A."/>
            <person name="Nielsen K.L."/>
            <person name="Nielsen P.H."/>
        </authorList>
    </citation>
    <scope>NUCLEOTIDE SEQUENCE [LARGE SCALE GENOMIC DNA]</scope>
    <source>
        <strain evidence="2 3">Lp2</strain>
    </source>
</reference>
<dbReference type="GO" id="GO:0005524">
    <property type="term" value="F:ATP binding"/>
    <property type="evidence" value="ECO:0007669"/>
    <property type="project" value="InterPro"/>
</dbReference>
<dbReference type="Pfam" id="PF02955">
    <property type="entry name" value="GSH-S_ATP"/>
    <property type="match status" value="1"/>
</dbReference>
<gene>
    <name evidence="2" type="ORF">BN10_480028</name>
</gene>
<keyword evidence="3" id="KW-1185">Reference proteome</keyword>
<dbReference type="InterPro" id="IPR004218">
    <property type="entry name" value="GSHS_ATP-bd"/>
</dbReference>